<dbReference type="PANTHER" id="PTHR23155">
    <property type="entry name" value="DISEASE RESISTANCE PROTEIN RP"/>
    <property type="match status" value="1"/>
</dbReference>
<evidence type="ECO:0000259" key="5">
    <source>
        <dbReference type="Pfam" id="PF23559"/>
    </source>
</evidence>
<keyword evidence="8" id="KW-1185">Reference proteome</keyword>
<reference evidence="8" key="1">
    <citation type="submission" date="2024-07" db="EMBL/GenBank/DDBJ databases">
        <title>Two chromosome-level genome assemblies of Korean endemic species Abeliophyllum distichum and Forsythia ovata (Oleaceae).</title>
        <authorList>
            <person name="Jang H."/>
        </authorList>
    </citation>
    <scope>NUCLEOTIDE SEQUENCE [LARGE SCALE GENOMIC DNA]</scope>
</reference>
<evidence type="ECO:0000256" key="3">
    <source>
        <dbReference type="ARBA" id="ARBA00022821"/>
    </source>
</evidence>
<dbReference type="Gene3D" id="1.10.10.10">
    <property type="entry name" value="Winged helix-like DNA-binding domain superfamily/Winged helix DNA-binding domain"/>
    <property type="match status" value="1"/>
</dbReference>
<feature type="domain" description="Disease resistance protein winged helix" evidence="5">
    <location>
        <begin position="177"/>
        <end position="248"/>
    </location>
</feature>
<keyword evidence="2" id="KW-0547">Nucleotide-binding</keyword>
<sequence>MPYYIVKILSDYLENISTNYDIDAEAKYKLRYSIEKIKDDLQKMRDLIPRRKESENRILRMFHFMETGLQGISDDRDHKPEETSQTLYGISSLLEDMDFFFSYHLIGGEEKEEMATLPRGPRQQSYSDVQMPKIMSDNWLNLQIEENILDSPMMSNFQMSFDILSINLRLCLLTFAVFPEEQLIKKKPLIYWWIGEGFITKSRNKTAEEAGEETFMELIDEGLIQPFHKTQKNPLIYGCTVHPWIHRMLISMARQANFFDLDTTGKVTNGHQNSRRFVLDERSSTNDYQPKGELSAIINMREIYPSFSANFFSKNDQKIKVLQLGRWQSSPRHHIEIEEGKFLDKLKKQKQLKYLSLRGVSRITTLPSSIVGCQNLEILDLRACHNLETLPFDIGSFKKLTHFDVSECYLLENLPNGLEKLSSIEVLKGFVVNHWRKNSCSLASLLSLEKLIKLSINIGIAYQAMPWFRVVPTRHSSFNLRILVIKWQMRSTSVDQTSEEEERIRLNLFRDISFPNLEKLDLRCFPDTMLPSWISPENMGNLKRLYMRGGMLKTLLPVSENLNPWKVEILRLNYLKNFRFQESFDVQKEFPHLSYLERINCNAKNYLIPLIIEFNRRSRMVQGTLGSEGSDGLHYDANIKWRLDDGWEKLKIEMMDGRSSRSIWWMGEAQDRDGLLKPSIIDSAIFFNEDAARLL</sequence>
<dbReference type="InterPro" id="IPR036388">
    <property type="entry name" value="WH-like_DNA-bd_sf"/>
</dbReference>
<dbReference type="Proteomes" id="UP001604336">
    <property type="component" value="Unassembled WGS sequence"/>
</dbReference>
<protein>
    <submittedName>
        <fullName evidence="7">RNI-like superfamily protein</fullName>
    </submittedName>
</protein>
<keyword evidence="3" id="KW-0611">Plant defense</keyword>
<proteinExistence type="predicted"/>
<dbReference type="InterPro" id="IPR044974">
    <property type="entry name" value="Disease_R_plants"/>
</dbReference>
<dbReference type="EMBL" id="JBFOLK010000003">
    <property type="protein sequence ID" value="KAL2525085.1"/>
    <property type="molecule type" value="Genomic_DNA"/>
</dbReference>
<dbReference type="AlphaFoldDB" id="A0ABD1UJB3"/>
<dbReference type="Gene3D" id="3.80.10.10">
    <property type="entry name" value="Ribonuclease Inhibitor"/>
    <property type="match status" value="1"/>
</dbReference>
<dbReference type="InterPro" id="IPR055414">
    <property type="entry name" value="LRR_R13L4/SHOC2-like"/>
</dbReference>
<evidence type="ECO:0000256" key="4">
    <source>
        <dbReference type="ARBA" id="ARBA00022840"/>
    </source>
</evidence>
<evidence type="ECO:0000256" key="1">
    <source>
        <dbReference type="ARBA" id="ARBA00022737"/>
    </source>
</evidence>
<evidence type="ECO:0000313" key="8">
    <source>
        <dbReference type="Proteomes" id="UP001604336"/>
    </source>
</evidence>
<dbReference type="InterPro" id="IPR058922">
    <property type="entry name" value="WHD_DRP"/>
</dbReference>
<feature type="domain" description="Disease resistance R13L4/SHOC-2-like LRR" evidence="6">
    <location>
        <begin position="320"/>
        <end position="547"/>
    </location>
</feature>
<dbReference type="Pfam" id="PF23598">
    <property type="entry name" value="LRR_14"/>
    <property type="match status" value="1"/>
</dbReference>
<accession>A0ABD1UJB3</accession>
<evidence type="ECO:0000313" key="7">
    <source>
        <dbReference type="EMBL" id="KAL2525085.1"/>
    </source>
</evidence>
<dbReference type="GO" id="GO:0006952">
    <property type="term" value="P:defense response"/>
    <property type="evidence" value="ECO:0007669"/>
    <property type="project" value="UniProtKB-KW"/>
</dbReference>
<organism evidence="7 8">
    <name type="scientific">Abeliophyllum distichum</name>
    <dbReference type="NCBI Taxonomy" id="126358"/>
    <lineage>
        <taxon>Eukaryota</taxon>
        <taxon>Viridiplantae</taxon>
        <taxon>Streptophyta</taxon>
        <taxon>Embryophyta</taxon>
        <taxon>Tracheophyta</taxon>
        <taxon>Spermatophyta</taxon>
        <taxon>Magnoliopsida</taxon>
        <taxon>eudicotyledons</taxon>
        <taxon>Gunneridae</taxon>
        <taxon>Pentapetalae</taxon>
        <taxon>asterids</taxon>
        <taxon>lamiids</taxon>
        <taxon>Lamiales</taxon>
        <taxon>Oleaceae</taxon>
        <taxon>Forsythieae</taxon>
        <taxon>Abeliophyllum</taxon>
    </lineage>
</organism>
<evidence type="ECO:0000259" key="6">
    <source>
        <dbReference type="Pfam" id="PF23598"/>
    </source>
</evidence>
<dbReference type="InterPro" id="IPR032675">
    <property type="entry name" value="LRR_dom_sf"/>
</dbReference>
<dbReference type="Pfam" id="PF23559">
    <property type="entry name" value="WHD_DRP"/>
    <property type="match status" value="1"/>
</dbReference>
<gene>
    <name evidence="7" type="ORF">Adt_10139</name>
</gene>
<dbReference type="SUPFAM" id="SSF52047">
    <property type="entry name" value="RNI-like"/>
    <property type="match status" value="1"/>
</dbReference>
<evidence type="ECO:0000256" key="2">
    <source>
        <dbReference type="ARBA" id="ARBA00022741"/>
    </source>
</evidence>
<comment type="caution">
    <text evidence="7">The sequence shown here is derived from an EMBL/GenBank/DDBJ whole genome shotgun (WGS) entry which is preliminary data.</text>
</comment>
<dbReference type="PANTHER" id="PTHR23155:SF1076">
    <property type="entry name" value="LEUCINE-RICH REPEAT (LRR) FAMILY PROTEIN-RELATED"/>
    <property type="match status" value="1"/>
</dbReference>
<keyword evidence="1" id="KW-0677">Repeat</keyword>
<name>A0ABD1UJB3_9LAMI</name>
<keyword evidence="4" id="KW-0067">ATP-binding</keyword>